<keyword evidence="5" id="KW-1185">Reference proteome</keyword>
<evidence type="ECO:0000259" key="2">
    <source>
        <dbReference type="PROSITE" id="PS50234"/>
    </source>
</evidence>
<name>A0AAV9WUB5_9PEZI</name>
<dbReference type="Pfam" id="PF08487">
    <property type="entry name" value="VIT"/>
    <property type="match status" value="1"/>
</dbReference>
<dbReference type="Pfam" id="PF13768">
    <property type="entry name" value="VWA_3"/>
    <property type="match status" value="1"/>
</dbReference>
<feature type="region of interest" description="Disordered" evidence="1">
    <location>
        <begin position="499"/>
        <end position="527"/>
    </location>
</feature>
<sequence length="838" mass="90021">MAWNGPAQRKQGVYCHEHWVTIGYPLVKSAYSYNVRDIFVEGTITETYTAQTNVEREVSYIFEVPPEASVTRFTAQVGTVRIESIVDEKSAANDKYQAAKNAGVQAWKLDKVNDEVFQISLGNAPPGVEIIISVVYVYVISSDTIEDSARLTIPMGMAARPGAAPASTTTVPTAPTGSNAVTITIGITTKENKQIFDLASLAHNATLTYGFSDSSFKAMTPKEKQQNFKNNRAYVEFTSTTFLKHHFVLIWTVPEIDIGRCMVEQLSPPMPNKPTTVAFALTMVSNIQLGAEEHEFIFLVDTSASMYGERIKTANAMVRGMLGKIQTDSKASFNIYTFNTSTASILPGGKPMGYDTVNAANASKLLKDSVSGGTDVNAALTTVLKQREPSRPRCSIIVLTDGLDWGVTAAMKTVQDNVTAAAAQGKLLRVFVMGLGDDVSKGMCEGLARAGSGATVYISESQLADKDHQDEKALTLVNTVNRAPIRVRDVKWGMNKATVTATGTGDNQSSRPKPNLSTLGAAGKGDNLPPPAAVQQFPALGTMFWGIRSTWYAIINGTFNELEATVTYDIPGVATGKTFKAQYQFADPGRLIHTLAARALIQGFEDKMSSITDSTAKYWNEAEIVRLGKTYSLASSQTSFVATMNGVGTQTNVNSNAPPASQSLLSSIPTANRSNLSFVNTQAPPLSSSGPSFGAPQMRMMNFISMPTGPGLSSSFAAAPSSGDDALTKVISAQDGNGSFDPSAVENSVFPDTSVPPAPACIAILSGLDNVKDQIWQAVCVIAFFEKKYADRESEWAEARENATKFVKTTLCCIFGVDSDARDNIFNIALDDASGYFY</sequence>
<dbReference type="InterPro" id="IPR013694">
    <property type="entry name" value="VIT"/>
</dbReference>
<dbReference type="InterPro" id="IPR002035">
    <property type="entry name" value="VWF_A"/>
</dbReference>
<accession>A0AAV9WUB5</accession>
<dbReference type="EMBL" id="JAVHJO010000017">
    <property type="protein sequence ID" value="KAK6525257.1"/>
    <property type="molecule type" value="Genomic_DNA"/>
</dbReference>
<evidence type="ECO:0000256" key="1">
    <source>
        <dbReference type="SAM" id="MobiDB-lite"/>
    </source>
</evidence>
<dbReference type="PROSITE" id="PS51468">
    <property type="entry name" value="VIT"/>
    <property type="match status" value="1"/>
</dbReference>
<dbReference type="AlphaFoldDB" id="A0AAV9WUB5"/>
<dbReference type="PROSITE" id="PS50234">
    <property type="entry name" value="VWFA"/>
    <property type="match status" value="1"/>
</dbReference>
<dbReference type="Gene3D" id="3.40.50.410">
    <property type="entry name" value="von Willebrand factor, type A domain"/>
    <property type="match status" value="1"/>
</dbReference>
<dbReference type="SMART" id="SM00609">
    <property type="entry name" value="VIT"/>
    <property type="match status" value="1"/>
</dbReference>
<evidence type="ECO:0000313" key="5">
    <source>
        <dbReference type="Proteomes" id="UP001365542"/>
    </source>
</evidence>
<evidence type="ECO:0000313" key="4">
    <source>
        <dbReference type="EMBL" id="KAK6525257.1"/>
    </source>
</evidence>
<proteinExistence type="predicted"/>
<feature type="domain" description="VIT" evidence="3">
    <location>
        <begin position="10"/>
        <end position="138"/>
    </location>
</feature>
<organism evidence="4 5">
    <name type="scientific">Orbilia ellipsospora</name>
    <dbReference type="NCBI Taxonomy" id="2528407"/>
    <lineage>
        <taxon>Eukaryota</taxon>
        <taxon>Fungi</taxon>
        <taxon>Dikarya</taxon>
        <taxon>Ascomycota</taxon>
        <taxon>Pezizomycotina</taxon>
        <taxon>Orbiliomycetes</taxon>
        <taxon>Orbiliales</taxon>
        <taxon>Orbiliaceae</taxon>
        <taxon>Orbilia</taxon>
    </lineage>
</organism>
<dbReference type="PANTHER" id="PTHR45737:SF6">
    <property type="entry name" value="VON WILLEBRAND FACTOR A DOMAIN-CONTAINING PROTEIN 5A"/>
    <property type="match status" value="1"/>
</dbReference>
<dbReference type="PANTHER" id="PTHR45737">
    <property type="entry name" value="VON WILLEBRAND FACTOR A DOMAIN-CONTAINING PROTEIN 5A"/>
    <property type="match status" value="1"/>
</dbReference>
<dbReference type="InterPro" id="IPR036465">
    <property type="entry name" value="vWFA_dom_sf"/>
</dbReference>
<dbReference type="SMART" id="SM00327">
    <property type="entry name" value="VWA"/>
    <property type="match status" value="1"/>
</dbReference>
<comment type="caution">
    <text evidence="4">The sequence shown here is derived from an EMBL/GenBank/DDBJ whole genome shotgun (WGS) entry which is preliminary data.</text>
</comment>
<evidence type="ECO:0000259" key="3">
    <source>
        <dbReference type="PROSITE" id="PS51468"/>
    </source>
</evidence>
<gene>
    <name evidence="4" type="ORF">TWF694_005403</name>
</gene>
<feature type="compositionally biased region" description="Polar residues" evidence="1">
    <location>
        <begin position="499"/>
        <end position="518"/>
    </location>
</feature>
<reference evidence="4 5" key="1">
    <citation type="submission" date="2019-10" db="EMBL/GenBank/DDBJ databases">
        <authorList>
            <person name="Palmer J.M."/>
        </authorList>
    </citation>
    <scope>NUCLEOTIDE SEQUENCE [LARGE SCALE GENOMIC DNA]</scope>
    <source>
        <strain evidence="4 5">TWF694</strain>
    </source>
</reference>
<protein>
    <submittedName>
        <fullName evidence="4">Uncharacterized protein</fullName>
    </submittedName>
</protein>
<feature type="domain" description="VWFA" evidence="2">
    <location>
        <begin position="295"/>
        <end position="480"/>
    </location>
</feature>
<dbReference type="SUPFAM" id="SSF53300">
    <property type="entry name" value="vWA-like"/>
    <property type="match status" value="1"/>
</dbReference>
<dbReference type="Proteomes" id="UP001365542">
    <property type="component" value="Unassembled WGS sequence"/>
</dbReference>